<evidence type="ECO:0000313" key="3">
    <source>
        <dbReference type="Proteomes" id="UP000194761"/>
    </source>
</evidence>
<comment type="caution">
    <text evidence="2">The sequence shown here is derived from an EMBL/GenBank/DDBJ whole genome shotgun (WGS) entry which is preliminary data.</text>
</comment>
<reference evidence="2 3" key="1">
    <citation type="submission" date="2017-05" db="EMBL/GenBank/DDBJ databases">
        <title>Biotechnological potential of actinobacteria isolated from South African environments.</title>
        <authorList>
            <person name="Le Roes-Hill M."/>
            <person name="Prins A."/>
            <person name="Durrell K.A."/>
        </authorList>
    </citation>
    <scope>NUCLEOTIDE SEQUENCE [LARGE SCALE GENOMIC DNA]</scope>
    <source>
        <strain evidence="2">M26</strain>
    </source>
</reference>
<feature type="region of interest" description="Disordered" evidence="1">
    <location>
        <begin position="1"/>
        <end position="46"/>
    </location>
</feature>
<accession>A0A243RTE8</accession>
<keyword evidence="3" id="KW-1185">Reference proteome</keyword>
<sequence>MACARDACPWPGGRPGGGFMGGSPAGRRSGPAYGGARGSPGEPVCRSSSVKVPNGCTVRDMRASRRYGSSLTRCGPNRWISRAVLRRGGADCPAISLERHRVRRARRPHGCALGEREGCRGD</sequence>
<organism evidence="2 3">
    <name type="scientific">Streptosporangium minutum</name>
    <dbReference type="NCBI Taxonomy" id="569862"/>
    <lineage>
        <taxon>Bacteria</taxon>
        <taxon>Bacillati</taxon>
        <taxon>Actinomycetota</taxon>
        <taxon>Actinomycetes</taxon>
        <taxon>Streptosporangiales</taxon>
        <taxon>Streptosporangiaceae</taxon>
        <taxon>Streptosporangium</taxon>
    </lineage>
</organism>
<evidence type="ECO:0000256" key="1">
    <source>
        <dbReference type="SAM" id="MobiDB-lite"/>
    </source>
</evidence>
<proteinExistence type="predicted"/>
<protein>
    <submittedName>
        <fullName evidence="2">Uncharacterized protein</fullName>
    </submittedName>
</protein>
<dbReference type="AlphaFoldDB" id="A0A243RTE8"/>
<evidence type="ECO:0000313" key="2">
    <source>
        <dbReference type="EMBL" id="OUC98295.1"/>
    </source>
</evidence>
<name>A0A243RTE8_9ACTN</name>
<feature type="compositionally biased region" description="Gly residues" evidence="1">
    <location>
        <begin position="13"/>
        <end position="24"/>
    </location>
</feature>
<gene>
    <name evidence="2" type="ORF">CA984_07740</name>
</gene>
<dbReference type="Proteomes" id="UP000194761">
    <property type="component" value="Unassembled WGS sequence"/>
</dbReference>
<dbReference type="EMBL" id="NGFP01000023">
    <property type="protein sequence ID" value="OUC98295.1"/>
    <property type="molecule type" value="Genomic_DNA"/>
</dbReference>